<dbReference type="AlphaFoldDB" id="A0A916NA11"/>
<accession>A0A916NA11</accession>
<dbReference type="PRINTS" id="PR01374">
    <property type="entry name" value="TONBPROTEIN"/>
</dbReference>
<dbReference type="PANTHER" id="PTHR33446:SF2">
    <property type="entry name" value="PROTEIN TONB"/>
    <property type="match status" value="1"/>
</dbReference>
<dbReference type="EMBL" id="CAJQUM010000001">
    <property type="protein sequence ID" value="CAG4885344.1"/>
    <property type="molecule type" value="Genomic_DNA"/>
</dbReference>
<dbReference type="NCBIfam" id="TIGR01352">
    <property type="entry name" value="tonB_Cterm"/>
    <property type="match status" value="1"/>
</dbReference>
<comment type="caution">
    <text evidence="13">The sequence shown here is derived from an EMBL/GenBank/DDBJ whole genome shotgun (WGS) entry which is preliminary data.</text>
</comment>
<feature type="region of interest" description="Disordered" evidence="11">
    <location>
        <begin position="107"/>
        <end position="132"/>
    </location>
</feature>
<evidence type="ECO:0000256" key="11">
    <source>
        <dbReference type="SAM" id="MobiDB-lite"/>
    </source>
</evidence>
<evidence type="ECO:0000256" key="2">
    <source>
        <dbReference type="ARBA" id="ARBA00006555"/>
    </source>
</evidence>
<evidence type="ECO:0000256" key="10">
    <source>
        <dbReference type="RuleBase" id="RU362123"/>
    </source>
</evidence>
<dbReference type="GO" id="GO:0098797">
    <property type="term" value="C:plasma membrane protein complex"/>
    <property type="evidence" value="ECO:0007669"/>
    <property type="project" value="TreeGrafter"/>
</dbReference>
<evidence type="ECO:0000256" key="7">
    <source>
        <dbReference type="ARBA" id="ARBA00022927"/>
    </source>
</evidence>
<evidence type="ECO:0000256" key="6">
    <source>
        <dbReference type="ARBA" id="ARBA00022692"/>
    </source>
</evidence>
<dbReference type="GO" id="GO:0015891">
    <property type="term" value="P:siderophore transport"/>
    <property type="evidence" value="ECO:0007669"/>
    <property type="project" value="InterPro"/>
</dbReference>
<dbReference type="GO" id="GO:0030288">
    <property type="term" value="C:outer membrane-bounded periplasmic space"/>
    <property type="evidence" value="ECO:0007669"/>
    <property type="project" value="InterPro"/>
</dbReference>
<comment type="function">
    <text evidence="10">Interacts with outer membrane receptor proteins that carry out high-affinity binding and energy dependent uptake into the periplasmic space of specific substrates. It could act to transduce energy from the cytoplasmic membrane to specific energy-requiring processes in the outer membrane, resulting in the release into the periplasm of ligands bound by these outer membrane proteins.</text>
</comment>
<comment type="subcellular location">
    <subcellularLocation>
        <location evidence="1 10">Cell inner membrane</location>
        <topology evidence="1 10">Single-pass membrane protein</topology>
        <orientation evidence="1 10">Periplasmic side</orientation>
    </subcellularLocation>
</comment>
<evidence type="ECO:0000256" key="5">
    <source>
        <dbReference type="ARBA" id="ARBA00022519"/>
    </source>
</evidence>
<dbReference type="GO" id="GO:0031992">
    <property type="term" value="F:energy transducer activity"/>
    <property type="evidence" value="ECO:0007669"/>
    <property type="project" value="InterPro"/>
</dbReference>
<dbReference type="Pfam" id="PF03544">
    <property type="entry name" value="TonB_C"/>
    <property type="match status" value="1"/>
</dbReference>
<keyword evidence="10" id="KW-0735">Signal-anchor</keyword>
<name>A0A916NA11_9PROT</name>
<dbReference type="SUPFAM" id="SSF74653">
    <property type="entry name" value="TolA/TonB C-terminal domain"/>
    <property type="match status" value="1"/>
</dbReference>
<gene>
    <name evidence="13" type="ORF">GTOL_13227</name>
</gene>
<keyword evidence="3 10" id="KW-0813">Transport</keyword>
<feature type="domain" description="TonB C-terminal" evidence="12">
    <location>
        <begin position="124"/>
        <end position="215"/>
    </location>
</feature>
<comment type="similarity">
    <text evidence="2 10">Belongs to the TonB family.</text>
</comment>
<dbReference type="GO" id="GO:0015031">
    <property type="term" value="P:protein transport"/>
    <property type="evidence" value="ECO:0007669"/>
    <property type="project" value="UniProtKB-UniRule"/>
</dbReference>
<keyword evidence="6" id="KW-0812">Transmembrane</keyword>
<evidence type="ECO:0000256" key="4">
    <source>
        <dbReference type="ARBA" id="ARBA00022475"/>
    </source>
</evidence>
<dbReference type="InterPro" id="IPR037682">
    <property type="entry name" value="TonB_C"/>
</dbReference>
<dbReference type="PROSITE" id="PS52015">
    <property type="entry name" value="TONB_CTD"/>
    <property type="match status" value="1"/>
</dbReference>
<dbReference type="Proteomes" id="UP000742786">
    <property type="component" value="Unassembled WGS sequence"/>
</dbReference>
<proteinExistence type="inferred from homology"/>
<evidence type="ECO:0000313" key="13">
    <source>
        <dbReference type="EMBL" id="CAG4885344.1"/>
    </source>
</evidence>
<feature type="region of interest" description="Disordered" evidence="11">
    <location>
        <begin position="55"/>
        <end position="82"/>
    </location>
</feature>
<evidence type="ECO:0000256" key="8">
    <source>
        <dbReference type="ARBA" id="ARBA00022989"/>
    </source>
</evidence>
<evidence type="ECO:0000256" key="1">
    <source>
        <dbReference type="ARBA" id="ARBA00004383"/>
    </source>
</evidence>
<dbReference type="InterPro" id="IPR006260">
    <property type="entry name" value="TonB/TolA_C"/>
</dbReference>
<dbReference type="Gene3D" id="3.30.1150.10">
    <property type="match status" value="1"/>
</dbReference>
<reference evidence="13" key="1">
    <citation type="submission" date="2021-04" db="EMBL/GenBank/DDBJ databases">
        <authorList>
            <person name="Hornung B."/>
        </authorList>
    </citation>
    <scope>NUCLEOTIDE SEQUENCE</scope>
    <source>
        <strain evidence="13">G5G6</strain>
    </source>
</reference>
<evidence type="ECO:0000256" key="9">
    <source>
        <dbReference type="ARBA" id="ARBA00023136"/>
    </source>
</evidence>
<evidence type="ECO:0000256" key="3">
    <source>
        <dbReference type="ARBA" id="ARBA00022448"/>
    </source>
</evidence>
<keyword evidence="5 10" id="KW-0997">Cell inner membrane</keyword>
<dbReference type="InterPro" id="IPR003538">
    <property type="entry name" value="TonB"/>
</dbReference>
<keyword evidence="8" id="KW-1133">Transmembrane helix</keyword>
<keyword evidence="14" id="KW-1185">Reference proteome</keyword>
<dbReference type="InterPro" id="IPR051045">
    <property type="entry name" value="TonB-dependent_transducer"/>
</dbReference>
<evidence type="ECO:0000259" key="12">
    <source>
        <dbReference type="PROSITE" id="PS52015"/>
    </source>
</evidence>
<dbReference type="GO" id="GO:0055085">
    <property type="term" value="P:transmembrane transport"/>
    <property type="evidence" value="ECO:0007669"/>
    <property type="project" value="InterPro"/>
</dbReference>
<feature type="compositionally biased region" description="Pro residues" evidence="11">
    <location>
        <begin position="63"/>
        <end position="79"/>
    </location>
</feature>
<feature type="compositionally biased region" description="Low complexity" evidence="11">
    <location>
        <begin position="107"/>
        <end position="116"/>
    </location>
</feature>
<dbReference type="PANTHER" id="PTHR33446">
    <property type="entry name" value="PROTEIN TONB-RELATED"/>
    <property type="match status" value="1"/>
</dbReference>
<sequence length="215" mass="22687">MLATPSHWHSHSNAGLFSVVALHLCALWLLARSGVLVPSQPHTVLTVSLLAKSAAVEPESERTPPPPRPAQRRSPPAPQSAPLSFVTEVPAESAPVPAATAPAPAAASTATAMAPDSAPPAPSAPRFDADYLQNPAPAYPSLSRRLGEEGKVVLRVFVDPSGRPSQVEIKTSSASERLDQAAQDAVRRWKFTPARRGDEAVAAWVLVPIVFNLRG</sequence>
<organism evidence="13 14">
    <name type="scientific">Georgfuchsia toluolica</name>
    <dbReference type="NCBI Taxonomy" id="424218"/>
    <lineage>
        <taxon>Bacteria</taxon>
        <taxon>Pseudomonadati</taxon>
        <taxon>Pseudomonadota</taxon>
        <taxon>Betaproteobacteria</taxon>
        <taxon>Nitrosomonadales</taxon>
        <taxon>Sterolibacteriaceae</taxon>
        <taxon>Georgfuchsia</taxon>
    </lineage>
</organism>
<keyword evidence="9" id="KW-0472">Membrane</keyword>
<protein>
    <recommendedName>
        <fullName evidence="10">Protein TonB</fullName>
    </recommendedName>
</protein>
<keyword evidence="7 10" id="KW-0653">Protein transport</keyword>
<evidence type="ECO:0000313" key="14">
    <source>
        <dbReference type="Proteomes" id="UP000742786"/>
    </source>
</evidence>
<keyword evidence="4 10" id="KW-1003">Cell membrane</keyword>